<proteinExistence type="predicted"/>
<accession>A0AAD6ITG7</accession>
<feature type="region of interest" description="Disordered" evidence="1">
    <location>
        <begin position="82"/>
        <end position="105"/>
    </location>
</feature>
<reference evidence="2" key="1">
    <citation type="submission" date="2023-01" db="EMBL/GenBank/DDBJ databases">
        <title>The chitinases involved in constricting ring structure development in the nematode-trapping fungus Drechslerella dactyloides.</title>
        <authorList>
            <person name="Wang R."/>
            <person name="Zhang L."/>
            <person name="Tang P."/>
            <person name="Li S."/>
            <person name="Liang L."/>
        </authorList>
    </citation>
    <scope>NUCLEOTIDE SEQUENCE</scope>
    <source>
        <strain evidence="2">YMF1.00031</strain>
    </source>
</reference>
<evidence type="ECO:0000313" key="3">
    <source>
        <dbReference type="Proteomes" id="UP001221413"/>
    </source>
</evidence>
<organism evidence="2 3">
    <name type="scientific">Drechslerella dactyloides</name>
    <name type="common">Nematode-trapping fungus</name>
    <name type="synonym">Arthrobotrys dactyloides</name>
    <dbReference type="NCBI Taxonomy" id="74499"/>
    <lineage>
        <taxon>Eukaryota</taxon>
        <taxon>Fungi</taxon>
        <taxon>Dikarya</taxon>
        <taxon>Ascomycota</taxon>
        <taxon>Pezizomycotina</taxon>
        <taxon>Orbiliomycetes</taxon>
        <taxon>Orbiliales</taxon>
        <taxon>Orbiliaceae</taxon>
        <taxon>Drechslerella</taxon>
    </lineage>
</organism>
<dbReference type="Proteomes" id="UP001221413">
    <property type="component" value="Unassembled WGS sequence"/>
</dbReference>
<sequence length="214" mass="24283">MDTLMILNRRKPGRPAKTAADKVPVMTRDSAAESRVVEAEANRINLVLQFMKDQGFRSLHDFLSSAYKNKHTNIKKTIKEWENTSNSSDNKLQSDDKPQNPLRGQDFFKQSNMRTAVNLTAMRNKMVDGATIMWELFRCLIQGNTDALTSAADIPQVALDDETEEVERLLLLSMSNLLYAQNQQVNAFQCLITFLLYAASITKELMELLYSLAN</sequence>
<evidence type="ECO:0000256" key="1">
    <source>
        <dbReference type="SAM" id="MobiDB-lite"/>
    </source>
</evidence>
<name>A0AAD6ITG7_DREDA</name>
<evidence type="ECO:0000313" key="2">
    <source>
        <dbReference type="EMBL" id="KAJ6258062.1"/>
    </source>
</evidence>
<gene>
    <name evidence="2" type="ORF">Dda_6975</name>
</gene>
<dbReference type="AlphaFoldDB" id="A0AAD6ITG7"/>
<dbReference type="EMBL" id="JAQGDS010000009">
    <property type="protein sequence ID" value="KAJ6258062.1"/>
    <property type="molecule type" value="Genomic_DNA"/>
</dbReference>
<comment type="caution">
    <text evidence="2">The sequence shown here is derived from an EMBL/GenBank/DDBJ whole genome shotgun (WGS) entry which is preliminary data.</text>
</comment>
<protein>
    <submittedName>
        <fullName evidence="2">Uncharacterized protein</fullName>
    </submittedName>
</protein>
<keyword evidence="3" id="KW-1185">Reference proteome</keyword>